<keyword evidence="3" id="KW-1185">Reference proteome</keyword>
<evidence type="ECO:0000313" key="2">
    <source>
        <dbReference type="EMBL" id="MDE5415419.1"/>
    </source>
</evidence>
<protein>
    <submittedName>
        <fullName evidence="2">Beta-lactamase family protein</fullName>
    </submittedName>
</protein>
<proteinExistence type="predicted"/>
<evidence type="ECO:0000313" key="3">
    <source>
        <dbReference type="Proteomes" id="UP001148125"/>
    </source>
</evidence>
<organism evidence="2 3">
    <name type="scientific">Alkalihalobacterium chitinilyticum</name>
    <dbReference type="NCBI Taxonomy" id="2980103"/>
    <lineage>
        <taxon>Bacteria</taxon>
        <taxon>Bacillati</taxon>
        <taxon>Bacillota</taxon>
        <taxon>Bacilli</taxon>
        <taxon>Bacillales</taxon>
        <taxon>Bacillaceae</taxon>
        <taxon>Alkalihalobacterium</taxon>
    </lineage>
</organism>
<dbReference type="SUPFAM" id="SSF56601">
    <property type="entry name" value="beta-lactamase/transpeptidase-like"/>
    <property type="match status" value="1"/>
</dbReference>
<dbReference type="InterPro" id="IPR001466">
    <property type="entry name" value="Beta-lactam-related"/>
</dbReference>
<dbReference type="InterPro" id="IPR050789">
    <property type="entry name" value="Diverse_Enzym_Activities"/>
</dbReference>
<dbReference type="PANTHER" id="PTHR43283">
    <property type="entry name" value="BETA-LACTAMASE-RELATED"/>
    <property type="match status" value="1"/>
</dbReference>
<comment type="caution">
    <text evidence="2">The sequence shown here is derived from an EMBL/GenBank/DDBJ whole genome shotgun (WGS) entry which is preliminary data.</text>
</comment>
<dbReference type="Proteomes" id="UP001148125">
    <property type="component" value="Unassembled WGS sequence"/>
</dbReference>
<sequence>MKRVKMIVMLILSGAAVLVFTVFSVSAIVYSPEYMMRIMLYRESDINDYLVFNEKPIKQSEDTYFYNKTDNRSLGTELISYPINGVTVQKELGDFLEENETTAFIVIAEDEVVYEKYFNGHERDSINTSFSAAKSIVSLLIGIAIDEGFIKSKNDSISIYIEEFQGTEFSAITIDDLLTMRSPIKYKEGMAWMGDDAKTYYMPDLRSLALLQTEVDSTRGESFHYNNYHPLLLGIILERSTGMSVTEFMEEKLWSKLGTEFDASWSLDSKKSSFKKMESGINARAIDFAKIGSLVLHNGSWNGQEIISKEWLSQSISKEEPRSEDYIGSFLEGKDTQYGYMWYSVSKDEEVVDVYALGKYGQLIYISPRYNTVIVRHGSGTGEVEWWPNVLRQVIEELNE</sequence>
<name>A0ABT5VJ21_9BACI</name>
<dbReference type="EMBL" id="JAOTPO010000016">
    <property type="protein sequence ID" value="MDE5415419.1"/>
    <property type="molecule type" value="Genomic_DNA"/>
</dbReference>
<reference evidence="2" key="1">
    <citation type="submission" date="2024-05" db="EMBL/GenBank/DDBJ databases">
        <title>Alkalihalobacillus sp. strain MEB203 novel alkaliphilic bacterium from Lonar Lake, India.</title>
        <authorList>
            <person name="Joshi A."/>
            <person name="Thite S."/>
            <person name="Mengade P."/>
        </authorList>
    </citation>
    <scope>NUCLEOTIDE SEQUENCE</scope>
    <source>
        <strain evidence="2">MEB 203</strain>
    </source>
</reference>
<evidence type="ECO:0000259" key="1">
    <source>
        <dbReference type="Pfam" id="PF00144"/>
    </source>
</evidence>
<dbReference type="InterPro" id="IPR012338">
    <property type="entry name" value="Beta-lactam/transpept-like"/>
</dbReference>
<dbReference type="Pfam" id="PF00144">
    <property type="entry name" value="Beta-lactamase"/>
    <property type="match status" value="1"/>
</dbReference>
<gene>
    <name evidence="2" type="ORF">N7Z68_18825</name>
</gene>
<dbReference type="Gene3D" id="3.40.710.10">
    <property type="entry name" value="DD-peptidase/beta-lactamase superfamily"/>
    <property type="match status" value="1"/>
</dbReference>
<accession>A0ABT5VJ21</accession>
<dbReference type="PANTHER" id="PTHR43283:SF14">
    <property type="entry name" value="BLL8153 PROTEIN"/>
    <property type="match status" value="1"/>
</dbReference>
<dbReference type="RefSeq" id="WP_275120020.1">
    <property type="nucleotide sequence ID" value="NZ_JAOTPO010000016.1"/>
</dbReference>
<feature type="domain" description="Beta-lactamase-related" evidence="1">
    <location>
        <begin position="102"/>
        <end position="376"/>
    </location>
</feature>